<reference evidence="1 2" key="1">
    <citation type="submission" date="2015-01" db="EMBL/GenBank/DDBJ databases">
        <title>Sequencing and annotation of Micromonospora carbonacea strain JXNU-1 genome.</title>
        <authorList>
            <person name="Long Z."/>
            <person name="Huang Y."/>
            <person name="Jiang Y."/>
        </authorList>
    </citation>
    <scope>NUCLEOTIDE SEQUENCE [LARGE SCALE GENOMIC DNA]</scope>
    <source>
        <strain evidence="1 2">JXNU-1</strain>
    </source>
</reference>
<comment type="caution">
    <text evidence="1">The sequence shown here is derived from an EMBL/GenBank/DDBJ whole genome shotgun (WGS) entry which is preliminary data.</text>
</comment>
<dbReference type="GeneID" id="301308311"/>
<sequence length="62" mass="6163">MPCAGNVVTGNVAADSQDVRAQRYGLNIASPGCVATVVGPGNNLTGNLSGAIRDAGTATVYR</sequence>
<gene>
    <name evidence="1" type="ORF">TK50_30355</name>
</gene>
<dbReference type="EMBL" id="JXSX01000003">
    <property type="protein sequence ID" value="KIR61806.1"/>
    <property type="molecule type" value="Genomic_DNA"/>
</dbReference>
<dbReference type="AlphaFoldDB" id="A0A0D0WS65"/>
<dbReference type="RefSeq" id="WP_043968963.1">
    <property type="nucleotide sequence ID" value="NZ_JBEZEP010000151.1"/>
</dbReference>
<accession>A0A0D0WS65</accession>
<proteinExistence type="predicted"/>
<evidence type="ECO:0000313" key="2">
    <source>
        <dbReference type="Proteomes" id="UP000032254"/>
    </source>
</evidence>
<evidence type="ECO:0000313" key="1">
    <source>
        <dbReference type="EMBL" id="KIR61806.1"/>
    </source>
</evidence>
<name>A0A0D0WS65_9ACTN</name>
<protein>
    <submittedName>
        <fullName evidence="1">Uncharacterized protein</fullName>
    </submittedName>
</protein>
<dbReference type="Proteomes" id="UP000032254">
    <property type="component" value="Unassembled WGS sequence"/>
</dbReference>
<dbReference type="OrthoDB" id="3348993at2"/>
<keyword evidence="2" id="KW-1185">Reference proteome</keyword>
<organism evidence="1 2">
    <name type="scientific">Micromonospora haikouensis</name>
    <dbReference type="NCBI Taxonomy" id="686309"/>
    <lineage>
        <taxon>Bacteria</taxon>
        <taxon>Bacillati</taxon>
        <taxon>Actinomycetota</taxon>
        <taxon>Actinomycetes</taxon>
        <taxon>Micromonosporales</taxon>
        <taxon>Micromonosporaceae</taxon>
        <taxon>Micromonospora</taxon>
    </lineage>
</organism>
<dbReference type="PATRIC" id="fig|47853.6.peg.6360"/>